<dbReference type="Proteomes" id="UP000285710">
    <property type="component" value="Unassembled WGS sequence"/>
</dbReference>
<evidence type="ECO:0000313" key="1">
    <source>
        <dbReference type="EMBL" id="RWR13801.1"/>
    </source>
</evidence>
<organism evidence="1 2">
    <name type="scientific">Paenirhodobacter populi</name>
    <dbReference type="NCBI Taxonomy" id="2306993"/>
    <lineage>
        <taxon>Bacteria</taxon>
        <taxon>Pseudomonadati</taxon>
        <taxon>Pseudomonadota</taxon>
        <taxon>Alphaproteobacteria</taxon>
        <taxon>Rhodobacterales</taxon>
        <taxon>Rhodobacter group</taxon>
        <taxon>Paenirhodobacter</taxon>
    </lineage>
</organism>
<protein>
    <submittedName>
        <fullName evidence="1">Uncharacterized protein</fullName>
    </submittedName>
</protein>
<evidence type="ECO:0000313" key="2">
    <source>
        <dbReference type="Proteomes" id="UP000285710"/>
    </source>
</evidence>
<comment type="caution">
    <text evidence="1">The sequence shown here is derived from an EMBL/GenBank/DDBJ whole genome shotgun (WGS) entry which is preliminary data.</text>
</comment>
<keyword evidence="2" id="KW-1185">Reference proteome</keyword>
<reference evidence="1 2" key="2">
    <citation type="submission" date="2019-01" db="EMBL/GenBank/DDBJ databases">
        <authorList>
            <person name="Li Y."/>
        </authorList>
    </citation>
    <scope>NUCLEOTIDE SEQUENCE [LARGE SCALE GENOMIC DNA]</scope>
    <source>
        <strain evidence="1 2">2D-5</strain>
    </source>
</reference>
<accession>A0A443J010</accession>
<dbReference type="RefSeq" id="WP_128269084.1">
    <property type="nucleotide sequence ID" value="NZ_SAUW01000004.1"/>
</dbReference>
<gene>
    <name evidence="1" type="ORF">D2T33_05225</name>
</gene>
<dbReference type="AlphaFoldDB" id="A0A443J010"/>
<dbReference type="EMBL" id="SAUW01000004">
    <property type="protein sequence ID" value="RWR13801.1"/>
    <property type="molecule type" value="Genomic_DNA"/>
</dbReference>
<name>A0A443J010_9RHOB</name>
<reference evidence="1 2" key="1">
    <citation type="submission" date="2019-01" db="EMBL/GenBank/DDBJ databases">
        <title>Sinorhodobacter populi sp. nov. isolated from the symptomatic bark tissue of Populus euramericana canker.</title>
        <authorList>
            <person name="Xu G."/>
        </authorList>
    </citation>
    <scope>NUCLEOTIDE SEQUENCE [LARGE SCALE GENOMIC DNA]</scope>
    <source>
        <strain evidence="1 2">2D-5</strain>
    </source>
</reference>
<sequence length="266" mass="30037">MTKRDKDRIAELTRQVDEEYRALTGGLFDLDWDTQNAINRGADPVRLRVFNETMAKFAGRPGLRAHMIPEAIRMVEEYDGPVILGQHEDAPMRDRDGNPIVAAPCEPLDFGGEPLPSDVFDMVEMLPAFDGEFATIMSDPRDPKDAGMEELIAEGWRFANDRGSFPTIAPEAYEYYGDIPEEEITAHSARMAETYGFGTDRWTDIQSDSVRKVAFAPQAMAYYGDIPDEVIAEAKRKEREREARDAEDGVVWEHVDGIRFADEEPL</sequence>
<proteinExistence type="predicted"/>